<dbReference type="EMBL" id="CP060715">
    <property type="protein sequence ID" value="QNN61578.1"/>
    <property type="molecule type" value="Genomic_DNA"/>
</dbReference>
<dbReference type="KEGG" id="eio:H9L01_04280"/>
<gene>
    <name evidence="4" type="ORF">H9L01_04280</name>
</gene>
<sequence length="241" mass="27608">MNIGKLIKEKRTEHHLTQEELASELYVTRQLVSKWENEKSYPSLEDAVKLSELFNISLDNLIKGDEAYTHELSFNAKTKKTMKLLLSLLLVVSISLASILLFIIFVNGPELSAEDLVITNVEITELEANKILNQLTNQEVIIPQDIEITITFKTDKPFVSLNGEYSSRLSYMENKDFTFSVWGDYRPFGSKEGKIILKSRRDTITEMAKSNYGANIYIQNLSVGQPDNLLIGWEELYKYLN</sequence>
<keyword evidence="1" id="KW-0238">DNA-binding</keyword>
<keyword evidence="2" id="KW-1133">Transmembrane helix</keyword>
<dbReference type="Pfam" id="PF01381">
    <property type="entry name" value="HTH_3"/>
    <property type="match status" value="1"/>
</dbReference>
<keyword evidence="5" id="KW-1185">Reference proteome</keyword>
<evidence type="ECO:0000256" key="1">
    <source>
        <dbReference type="ARBA" id="ARBA00023125"/>
    </source>
</evidence>
<dbReference type="InterPro" id="IPR001387">
    <property type="entry name" value="Cro/C1-type_HTH"/>
</dbReference>
<accession>A0A7G9S153</accession>
<evidence type="ECO:0000256" key="2">
    <source>
        <dbReference type="SAM" id="Phobius"/>
    </source>
</evidence>
<dbReference type="SMART" id="SM00530">
    <property type="entry name" value="HTH_XRE"/>
    <property type="match status" value="1"/>
</dbReference>
<dbReference type="GO" id="GO:0003677">
    <property type="term" value="F:DNA binding"/>
    <property type="evidence" value="ECO:0007669"/>
    <property type="project" value="UniProtKB-KW"/>
</dbReference>
<dbReference type="PANTHER" id="PTHR46558:SF15">
    <property type="entry name" value="HELIX-TURN-HELIX DOMAIN PROTEIN"/>
    <property type="match status" value="1"/>
</dbReference>
<evidence type="ECO:0000259" key="3">
    <source>
        <dbReference type="PROSITE" id="PS50943"/>
    </source>
</evidence>
<feature type="domain" description="HTH cro/C1-type" evidence="3">
    <location>
        <begin position="7"/>
        <end position="61"/>
    </location>
</feature>
<dbReference type="SUPFAM" id="SSF47413">
    <property type="entry name" value="lambda repressor-like DNA-binding domains"/>
    <property type="match status" value="1"/>
</dbReference>
<keyword evidence="2" id="KW-0472">Membrane</keyword>
<dbReference type="AlphaFoldDB" id="A0A7G9S153"/>
<organism evidence="4 5">
    <name type="scientific">Erysipelothrix inopinata</name>
    <dbReference type="NCBI Taxonomy" id="225084"/>
    <lineage>
        <taxon>Bacteria</taxon>
        <taxon>Bacillati</taxon>
        <taxon>Bacillota</taxon>
        <taxon>Erysipelotrichia</taxon>
        <taxon>Erysipelotrichales</taxon>
        <taxon>Erysipelotrichaceae</taxon>
        <taxon>Erysipelothrix</taxon>
    </lineage>
</organism>
<evidence type="ECO:0000313" key="5">
    <source>
        <dbReference type="Proteomes" id="UP000515928"/>
    </source>
</evidence>
<dbReference type="Gene3D" id="1.10.260.40">
    <property type="entry name" value="lambda repressor-like DNA-binding domains"/>
    <property type="match status" value="1"/>
</dbReference>
<evidence type="ECO:0000313" key="4">
    <source>
        <dbReference type="EMBL" id="QNN61578.1"/>
    </source>
</evidence>
<dbReference type="RefSeq" id="WP_187534777.1">
    <property type="nucleotide sequence ID" value="NZ_CBCSHU010000003.1"/>
</dbReference>
<dbReference type="CDD" id="cd00093">
    <property type="entry name" value="HTH_XRE"/>
    <property type="match status" value="1"/>
</dbReference>
<protein>
    <submittedName>
        <fullName evidence="4">Helix-turn-helix transcriptional regulator</fullName>
    </submittedName>
</protein>
<dbReference type="PANTHER" id="PTHR46558">
    <property type="entry name" value="TRACRIPTIONAL REGULATORY PROTEIN-RELATED-RELATED"/>
    <property type="match status" value="1"/>
</dbReference>
<feature type="transmembrane region" description="Helical" evidence="2">
    <location>
        <begin position="84"/>
        <end position="106"/>
    </location>
</feature>
<name>A0A7G9S153_9FIRM</name>
<dbReference type="Proteomes" id="UP000515928">
    <property type="component" value="Chromosome"/>
</dbReference>
<dbReference type="InterPro" id="IPR010982">
    <property type="entry name" value="Lambda_DNA-bd_dom_sf"/>
</dbReference>
<keyword evidence="2" id="KW-0812">Transmembrane</keyword>
<dbReference type="PROSITE" id="PS50943">
    <property type="entry name" value="HTH_CROC1"/>
    <property type="match status" value="1"/>
</dbReference>
<reference evidence="4 5" key="1">
    <citation type="submission" date="2020-08" db="EMBL/GenBank/DDBJ databases">
        <title>Genome sequence of Erysipelothrix inopinata DSM 15511T.</title>
        <authorList>
            <person name="Hyun D.-W."/>
            <person name="Bae J.-W."/>
        </authorList>
    </citation>
    <scope>NUCLEOTIDE SEQUENCE [LARGE SCALE GENOMIC DNA]</scope>
    <source>
        <strain evidence="4 5">DSM 15511</strain>
    </source>
</reference>
<proteinExistence type="predicted"/>